<feature type="region of interest" description="Disordered" evidence="2">
    <location>
        <begin position="620"/>
        <end position="700"/>
    </location>
</feature>
<name>A0A267GJ51_9PLAT</name>
<proteinExistence type="predicted"/>
<feature type="compositionally biased region" description="Low complexity" evidence="2">
    <location>
        <begin position="659"/>
        <end position="673"/>
    </location>
</feature>
<feature type="compositionally biased region" description="Basic and acidic residues" evidence="2">
    <location>
        <begin position="803"/>
        <end position="815"/>
    </location>
</feature>
<feature type="region of interest" description="Disordered" evidence="2">
    <location>
        <begin position="1"/>
        <end position="51"/>
    </location>
</feature>
<feature type="coiled-coil region" evidence="1">
    <location>
        <begin position="1170"/>
        <end position="1200"/>
    </location>
</feature>
<feature type="region of interest" description="Disordered" evidence="2">
    <location>
        <begin position="792"/>
        <end position="839"/>
    </location>
</feature>
<keyword evidence="4" id="KW-1185">Reference proteome</keyword>
<evidence type="ECO:0000256" key="2">
    <source>
        <dbReference type="SAM" id="MobiDB-lite"/>
    </source>
</evidence>
<evidence type="ECO:0008006" key="5">
    <source>
        <dbReference type="Google" id="ProtNLM"/>
    </source>
</evidence>
<keyword evidence="1" id="KW-0175">Coiled coil</keyword>
<feature type="region of interest" description="Disordered" evidence="2">
    <location>
        <begin position="66"/>
        <end position="91"/>
    </location>
</feature>
<dbReference type="EMBL" id="NIVC01000330">
    <property type="protein sequence ID" value="PAA85394.1"/>
    <property type="molecule type" value="Genomic_DNA"/>
</dbReference>
<organism evidence="3 4">
    <name type="scientific">Macrostomum lignano</name>
    <dbReference type="NCBI Taxonomy" id="282301"/>
    <lineage>
        <taxon>Eukaryota</taxon>
        <taxon>Metazoa</taxon>
        <taxon>Spiralia</taxon>
        <taxon>Lophotrochozoa</taxon>
        <taxon>Platyhelminthes</taxon>
        <taxon>Rhabditophora</taxon>
        <taxon>Macrostomorpha</taxon>
        <taxon>Macrostomida</taxon>
        <taxon>Macrostomidae</taxon>
        <taxon>Macrostomum</taxon>
    </lineage>
</organism>
<reference evidence="3 4" key="1">
    <citation type="submission" date="2017-06" db="EMBL/GenBank/DDBJ databases">
        <title>A platform for efficient transgenesis in Macrostomum lignano, a flatworm model organism for stem cell research.</title>
        <authorList>
            <person name="Berezikov E."/>
        </authorList>
    </citation>
    <scope>NUCLEOTIDE SEQUENCE [LARGE SCALE GENOMIC DNA]</scope>
    <source>
        <strain evidence="3">DV1</strain>
        <tissue evidence="3">Whole organism</tissue>
    </source>
</reference>
<dbReference type="OrthoDB" id="10041151at2759"/>
<accession>A0A267GJ51</accession>
<feature type="compositionally biased region" description="Low complexity" evidence="2">
    <location>
        <begin position="819"/>
        <end position="832"/>
    </location>
</feature>
<evidence type="ECO:0000313" key="4">
    <source>
        <dbReference type="Proteomes" id="UP000215902"/>
    </source>
</evidence>
<dbReference type="Proteomes" id="UP000215902">
    <property type="component" value="Unassembled WGS sequence"/>
</dbReference>
<evidence type="ECO:0000256" key="1">
    <source>
        <dbReference type="SAM" id="Coils"/>
    </source>
</evidence>
<sequence>MPVTCTHRRQQHSTSNSKRRNSLKTAPPPSNSSKIIIVRDEFAPAPNKRRRFDANQAVTEEELRNLLQQQQQQQKQQRHNHSPSPDNCQQPLWDLLKPSYTLLMNDSGIMEKCQSMENQSETGGDDAHTLLEFYSMWKEHNDWLRQLQLRLQRPAASKAERYLMHLDAESDHRAHLSAQKKVSHYASTLCVANPRVADDVSAKMRSMQEAWLAVDAALELWPGNGGSLLVDLECDLQEAQDWLDTANENRIKVPPDVTMLTSEQKTELLRSVQAREEEIQSRLKALDAVVKVLNRLSDDCEPDDRVAKLMSDAELLRSQFFELLLQLMEAKILLDDEFQQFGRSLRGSVSEAAAAAASVAVPSSSWGAESGFVSELSPTGGGRGAAGLNRTLTEGVHATTDSYDVLPFSEDEYEKISNQSSEPIFSLDDLEQRQQAGGRKLPRSADQPSAHRRRRVRDRTAGEQQSRCYYRIMTPADSDDCGQPPDAASDAAAVAVASSSMTTTGTSATPAGRSGGDRQAVEDDSSSSGSKCGISGQKRRFTRSFSPLAVVTRELYVDASALLLGGGSQQQQQQPIPRAASLGAIGGSSSGALSIVMAMETAESETGLAVELLDAGFTSTDSTDGSLADESSIDHSSSPPSPSPAPAPTPTEPMPPPAMSASATATVSYRQSQRGGGGGGGRSSRRRRSREALLARQSEQRHRLMDARRLACKAERYFTRSAGQLCASAVGFLSQEDQSGQDEAEEEAVATNGPEDLDQLWDHYQPQPYAVGVDEAAEERLDDSHLQWEADQQQFESGQDQRQPAEHPDTERELADTVSAKSASLSESESAAGLPLPADTVESLSDGPLLAESRAALADLLAELRRTAACGPSFDADEAALADEAARLDRLAGAARIRLDELNPTSASSASIDGASSPSSSPVVVIEASTSSSPRCQLAADWHQLASELAGLSEACSALAEVGANLARMRADAEAVESRLRAAASGDGGRLADRIRLLRDSEAALRDSLGQLVDLHRRLQTACGGAVDSPRWLAQLLQCRVDQIGMLSHWLGSIHEGCGSRLFSLQRAQDRLHQVESAVAQMDCAVAGEEQRLRQCAEELAGFDPASAPRLRVDQLDLLAAEMQICIDRRLPEASQSSVGHCRSLLAGGELSDEDTCGVTGRLSELDGRFNALHCEAARLLNLVNELRKQQQLSQQLQTTDSSPLPLTTPTSCSVSSDLTTKSAGASNVLILLGCCCCGLLMLLALLQAAGSADWQLVSISQPNGAPY</sequence>
<feature type="compositionally biased region" description="Polar residues" evidence="2">
    <location>
        <begin position="792"/>
        <end position="802"/>
    </location>
</feature>
<feature type="compositionally biased region" description="Pro residues" evidence="2">
    <location>
        <begin position="639"/>
        <end position="658"/>
    </location>
</feature>
<dbReference type="STRING" id="282301.A0A267GJ51"/>
<feature type="region of interest" description="Disordered" evidence="2">
    <location>
        <begin position="501"/>
        <end position="537"/>
    </location>
</feature>
<feature type="compositionally biased region" description="Basic and acidic residues" evidence="2">
    <location>
        <begin position="690"/>
        <end position="700"/>
    </location>
</feature>
<comment type="caution">
    <text evidence="3">The sequence shown here is derived from an EMBL/GenBank/DDBJ whole genome shotgun (WGS) entry which is preliminary data.</text>
</comment>
<feature type="compositionally biased region" description="Low complexity" evidence="2">
    <location>
        <begin position="526"/>
        <end position="536"/>
    </location>
</feature>
<gene>
    <name evidence="3" type="ORF">BOX15_Mlig019917g4</name>
</gene>
<evidence type="ECO:0000313" key="3">
    <source>
        <dbReference type="EMBL" id="PAA85394.1"/>
    </source>
</evidence>
<feature type="region of interest" description="Disordered" evidence="2">
    <location>
        <begin position="432"/>
        <end position="466"/>
    </location>
</feature>
<feature type="compositionally biased region" description="Low complexity" evidence="2">
    <location>
        <begin position="501"/>
        <end position="512"/>
    </location>
</feature>
<protein>
    <recommendedName>
        <fullName evidence="5">KASH domain-containing protein</fullName>
    </recommendedName>
</protein>
<dbReference type="AlphaFoldDB" id="A0A267GJ51"/>
<feature type="compositionally biased region" description="Basic residues" evidence="2">
    <location>
        <begin position="1"/>
        <end position="22"/>
    </location>
</feature>